<dbReference type="Gene3D" id="3.40.50.620">
    <property type="entry name" value="HUPs"/>
    <property type="match status" value="1"/>
</dbReference>
<comment type="similarity">
    <text evidence="1">Belongs to the universal stress protein A family.</text>
</comment>
<dbReference type="CDD" id="cd00293">
    <property type="entry name" value="USP-like"/>
    <property type="match status" value="1"/>
</dbReference>
<dbReference type="OrthoDB" id="105697at2157"/>
<protein>
    <submittedName>
        <fullName evidence="3">Nucleotide-binding universal stress protein, UspA family</fullName>
    </submittedName>
</protein>
<dbReference type="RefSeq" id="WP_089789617.1">
    <property type="nucleotide sequence ID" value="NZ_FOKW01000012.1"/>
</dbReference>
<evidence type="ECO:0000313" key="4">
    <source>
        <dbReference type="Proteomes" id="UP000199161"/>
    </source>
</evidence>
<dbReference type="AlphaFoldDB" id="A0A1I1KP84"/>
<dbReference type="PANTHER" id="PTHR46268">
    <property type="entry name" value="STRESS RESPONSE PROTEIN NHAX"/>
    <property type="match status" value="1"/>
</dbReference>
<evidence type="ECO:0000313" key="3">
    <source>
        <dbReference type="EMBL" id="SFC62082.1"/>
    </source>
</evidence>
<sequence>MYDRILVPTDGSDYAERAASRAFDLAETADGTVYAISIAETGPLGSVRLPGDDASAADVLTDRAATFVERLEERGADRGIDVEGEVRTGVPVHEILEYADEVDAEVVVMGTRGRGGVGRLMLGSVTDGVTRHGDLDVLVVGKRD</sequence>
<organism evidence="3 4">
    <name type="scientific">Natronobacterium haloterrestre</name>
    <name type="common">Halobiforma haloterrestris</name>
    <dbReference type="NCBI Taxonomy" id="148448"/>
    <lineage>
        <taxon>Archaea</taxon>
        <taxon>Methanobacteriati</taxon>
        <taxon>Methanobacteriota</taxon>
        <taxon>Stenosarchaea group</taxon>
        <taxon>Halobacteria</taxon>
        <taxon>Halobacteriales</taxon>
        <taxon>Natrialbaceae</taxon>
        <taxon>Natronobacterium</taxon>
    </lineage>
</organism>
<dbReference type="Pfam" id="PF00582">
    <property type="entry name" value="Usp"/>
    <property type="match status" value="1"/>
</dbReference>
<keyword evidence="4" id="KW-1185">Reference proteome</keyword>
<dbReference type="InterPro" id="IPR014729">
    <property type="entry name" value="Rossmann-like_a/b/a_fold"/>
</dbReference>
<name>A0A1I1KP84_NATHA</name>
<evidence type="ECO:0000259" key="2">
    <source>
        <dbReference type="Pfam" id="PF00582"/>
    </source>
</evidence>
<evidence type="ECO:0000256" key="1">
    <source>
        <dbReference type="ARBA" id="ARBA00008791"/>
    </source>
</evidence>
<reference evidence="4" key="1">
    <citation type="submission" date="2016-10" db="EMBL/GenBank/DDBJ databases">
        <authorList>
            <person name="Varghese N."/>
            <person name="Submissions S."/>
        </authorList>
    </citation>
    <scope>NUCLEOTIDE SEQUENCE [LARGE SCALE GENOMIC DNA]</scope>
    <source>
        <strain evidence="4">DSM 13078</strain>
    </source>
</reference>
<dbReference type="PRINTS" id="PR01438">
    <property type="entry name" value="UNVRSLSTRESS"/>
</dbReference>
<dbReference type="PANTHER" id="PTHR46268:SF6">
    <property type="entry name" value="UNIVERSAL STRESS PROTEIN UP12"/>
    <property type="match status" value="1"/>
</dbReference>
<gene>
    <name evidence="3" type="ORF">SAMN05444422_11251</name>
</gene>
<dbReference type="InterPro" id="IPR006015">
    <property type="entry name" value="Universal_stress_UspA"/>
</dbReference>
<proteinExistence type="inferred from homology"/>
<dbReference type="SUPFAM" id="SSF52402">
    <property type="entry name" value="Adenine nucleotide alpha hydrolases-like"/>
    <property type="match status" value="1"/>
</dbReference>
<dbReference type="EMBL" id="FOKW01000012">
    <property type="protein sequence ID" value="SFC62082.1"/>
    <property type="molecule type" value="Genomic_DNA"/>
</dbReference>
<dbReference type="InterPro" id="IPR006016">
    <property type="entry name" value="UspA"/>
</dbReference>
<accession>A0A1I1KP84</accession>
<feature type="domain" description="UspA" evidence="2">
    <location>
        <begin position="1"/>
        <end position="140"/>
    </location>
</feature>
<dbReference type="Proteomes" id="UP000199161">
    <property type="component" value="Unassembled WGS sequence"/>
</dbReference>